<protein>
    <submittedName>
        <fullName evidence="2">Chemokine (C-C motif) ligand 20</fullName>
    </submittedName>
</protein>
<feature type="transmembrane region" description="Helical" evidence="1">
    <location>
        <begin position="30"/>
        <end position="47"/>
    </location>
</feature>
<evidence type="ECO:0000256" key="1">
    <source>
        <dbReference type="SAM" id="Phobius"/>
    </source>
</evidence>
<gene>
    <name evidence="2" type="primary">CCL20</name>
</gene>
<feature type="non-terminal residue" evidence="2">
    <location>
        <position position="54"/>
    </location>
</feature>
<name>A0A1A8VLT5_NOTFU</name>
<feature type="transmembrane region" description="Helical" evidence="1">
    <location>
        <begin position="6"/>
        <end position="23"/>
    </location>
</feature>
<reference evidence="2" key="2">
    <citation type="submission" date="2016-06" db="EMBL/GenBank/DDBJ databases">
        <title>The genome of a short-lived fish provides insights into sex chromosome evolution and the genetic control of aging.</title>
        <authorList>
            <person name="Reichwald K."/>
            <person name="Felder M."/>
            <person name="Petzold A."/>
            <person name="Koch P."/>
            <person name="Groth M."/>
            <person name="Platzer M."/>
        </authorList>
    </citation>
    <scope>NUCLEOTIDE SEQUENCE</scope>
    <source>
        <tissue evidence="2">Brain</tissue>
    </source>
</reference>
<proteinExistence type="predicted"/>
<dbReference type="EMBL" id="HAEJ01019521">
    <property type="protein sequence ID" value="SBS59978.1"/>
    <property type="molecule type" value="Transcribed_RNA"/>
</dbReference>
<feature type="non-terminal residue" evidence="2">
    <location>
        <position position="1"/>
    </location>
</feature>
<reference evidence="2" key="1">
    <citation type="submission" date="2016-05" db="EMBL/GenBank/DDBJ databases">
        <authorList>
            <person name="Lavstsen T."/>
            <person name="Jespersen J.S."/>
        </authorList>
    </citation>
    <scope>NUCLEOTIDE SEQUENCE</scope>
    <source>
        <tissue evidence="2">Brain</tissue>
    </source>
</reference>
<keyword evidence="1" id="KW-1133">Transmembrane helix</keyword>
<keyword evidence="1" id="KW-0472">Membrane</keyword>
<dbReference type="AlphaFoldDB" id="A0A1A8VLT5"/>
<evidence type="ECO:0000313" key="2">
    <source>
        <dbReference type="EMBL" id="SBS59978.1"/>
    </source>
</evidence>
<sequence length="54" mass="6729">IFTTVLFLVLHDYILLLALHVLYDHILAQFYYLNYYFTVYDFIYYLFSNCCHLY</sequence>
<keyword evidence="1" id="KW-0812">Transmembrane</keyword>
<accession>A0A1A8VLT5</accession>
<organism evidence="2">
    <name type="scientific">Nothobranchius furzeri</name>
    <name type="common">Turquoise killifish</name>
    <dbReference type="NCBI Taxonomy" id="105023"/>
    <lineage>
        <taxon>Eukaryota</taxon>
        <taxon>Metazoa</taxon>
        <taxon>Chordata</taxon>
        <taxon>Craniata</taxon>
        <taxon>Vertebrata</taxon>
        <taxon>Euteleostomi</taxon>
        <taxon>Actinopterygii</taxon>
        <taxon>Neopterygii</taxon>
        <taxon>Teleostei</taxon>
        <taxon>Neoteleostei</taxon>
        <taxon>Acanthomorphata</taxon>
        <taxon>Ovalentaria</taxon>
        <taxon>Atherinomorphae</taxon>
        <taxon>Cyprinodontiformes</taxon>
        <taxon>Nothobranchiidae</taxon>
        <taxon>Nothobranchius</taxon>
    </lineage>
</organism>